<protein>
    <submittedName>
        <fullName evidence="2">Uncharacterized protein</fullName>
    </submittedName>
</protein>
<evidence type="ECO:0000313" key="2">
    <source>
        <dbReference type="EMBL" id="MDO9712359.1"/>
    </source>
</evidence>
<keyword evidence="1" id="KW-0812">Transmembrane</keyword>
<gene>
    <name evidence="2" type="ORF">Q7A36_28715</name>
</gene>
<comment type="caution">
    <text evidence="2">The sequence shown here is derived from an EMBL/GenBank/DDBJ whole genome shotgun (WGS) entry which is preliminary data.</text>
</comment>
<organism evidence="2 3">
    <name type="scientific">Paracraurococcus lichenis</name>
    <dbReference type="NCBI Taxonomy" id="3064888"/>
    <lineage>
        <taxon>Bacteria</taxon>
        <taxon>Pseudomonadati</taxon>
        <taxon>Pseudomonadota</taxon>
        <taxon>Alphaproteobacteria</taxon>
        <taxon>Acetobacterales</taxon>
        <taxon>Roseomonadaceae</taxon>
        <taxon>Paracraurococcus</taxon>
    </lineage>
</organism>
<keyword evidence="1" id="KW-0472">Membrane</keyword>
<accession>A0ABT9E859</accession>
<keyword evidence="1" id="KW-1133">Transmembrane helix</keyword>
<reference evidence="2 3" key="1">
    <citation type="submission" date="2023-08" db="EMBL/GenBank/DDBJ databases">
        <title>The draft genome sequence of Paracraurococcus sp. LOR1-02.</title>
        <authorList>
            <person name="Kingkaew E."/>
            <person name="Tanasupawat S."/>
        </authorList>
    </citation>
    <scope>NUCLEOTIDE SEQUENCE [LARGE SCALE GENOMIC DNA]</scope>
    <source>
        <strain evidence="2 3">LOR1-02</strain>
    </source>
</reference>
<feature type="transmembrane region" description="Helical" evidence="1">
    <location>
        <begin position="26"/>
        <end position="44"/>
    </location>
</feature>
<keyword evidence="3" id="KW-1185">Reference proteome</keyword>
<evidence type="ECO:0000313" key="3">
    <source>
        <dbReference type="Proteomes" id="UP001243009"/>
    </source>
</evidence>
<dbReference type="EMBL" id="JAUTWS010000046">
    <property type="protein sequence ID" value="MDO9712359.1"/>
    <property type="molecule type" value="Genomic_DNA"/>
</dbReference>
<dbReference type="Proteomes" id="UP001243009">
    <property type="component" value="Unassembled WGS sequence"/>
</dbReference>
<name>A0ABT9E859_9PROT</name>
<proteinExistence type="predicted"/>
<dbReference type="RefSeq" id="WP_305107214.1">
    <property type="nucleotide sequence ID" value="NZ_JAUTWS010000046.1"/>
</dbReference>
<sequence>MTAVPALLGATLMAAGLILLLKNRGFVVACGFCSAGSCLLGWAIL</sequence>
<evidence type="ECO:0000256" key="1">
    <source>
        <dbReference type="SAM" id="Phobius"/>
    </source>
</evidence>